<keyword evidence="2" id="KW-1185">Reference proteome</keyword>
<dbReference type="OrthoDB" id="2601355at2"/>
<reference evidence="1 2" key="1">
    <citation type="submission" date="2014-06" db="EMBL/GenBank/DDBJ databases">
        <title>Draft genome sequence of Bacillus manliponensis JCM 15802 (MCCC 1A00708).</title>
        <authorList>
            <person name="Lai Q."/>
            <person name="Liu Y."/>
            <person name="Shao Z."/>
        </authorList>
    </citation>
    <scope>NUCLEOTIDE SEQUENCE [LARGE SCALE GENOMIC DNA]</scope>
    <source>
        <strain evidence="1 2">JCM 15802</strain>
    </source>
</reference>
<dbReference type="AlphaFoldDB" id="A0A073JSP7"/>
<dbReference type="STRING" id="574376.BAMA_15725"/>
<evidence type="ECO:0000313" key="1">
    <source>
        <dbReference type="EMBL" id="KEK17335.1"/>
    </source>
</evidence>
<protein>
    <recommendedName>
        <fullName evidence="3">Low copy number virion structural protein</fullName>
    </recommendedName>
</protein>
<evidence type="ECO:0000313" key="2">
    <source>
        <dbReference type="Proteomes" id="UP000027822"/>
    </source>
</evidence>
<accession>A0A073JSP7</accession>
<dbReference type="eggNOG" id="ENOG5033XVB">
    <property type="taxonomic scope" value="Bacteria"/>
</dbReference>
<sequence length="124" mass="13979">MFQTTYLAGGRLDAPFYPTRSTPYIKGDAMYSTAANVDTLEYTLPTDMEFHAISVSSSIYEIDDKWSLIVNGTTICEDIYTKDLPEGISLMSYMQLAAGSKIVFQFHNQGILDKQVWIALQFLK</sequence>
<evidence type="ECO:0008006" key="3">
    <source>
        <dbReference type="Google" id="ProtNLM"/>
    </source>
</evidence>
<dbReference type="EMBL" id="JOTN01000032">
    <property type="protein sequence ID" value="KEK17335.1"/>
    <property type="molecule type" value="Genomic_DNA"/>
</dbReference>
<dbReference type="Proteomes" id="UP000027822">
    <property type="component" value="Unassembled WGS sequence"/>
</dbReference>
<organism evidence="1 2">
    <name type="scientific">Bacillus manliponensis</name>
    <dbReference type="NCBI Taxonomy" id="574376"/>
    <lineage>
        <taxon>Bacteria</taxon>
        <taxon>Bacillati</taxon>
        <taxon>Bacillota</taxon>
        <taxon>Bacilli</taxon>
        <taxon>Bacillales</taxon>
        <taxon>Bacillaceae</taxon>
        <taxon>Bacillus</taxon>
        <taxon>Bacillus cereus group</taxon>
    </lineage>
</organism>
<gene>
    <name evidence="1" type="ORF">BAMA_15725</name>
</gene>
<name>A0A073JSP7_9BACI</name>
<dbReference type="RefSeq" id="WP_034643613.1">
    <property type="nucleotide sequence ID" value="NZ_CBCSJC010000026.1"/>
</dbReference>
<proteinExistence type="predicted"/>
<comment type="caution">
    <text evidence="1">The sequence shown here is derived from an EMBL/GenBank/DDBJ whole genome shotgun (WGS) entry which is preliminary data.</text>
</comment>